<evidence type="ECO:0000313" key="4">
    <source>
        <dbReference type="Proteomes" id="UP000002186"/>
    </source>
</evidence>
<feature type="transmembrane region" description="Helical" evidence="1">
    <location>
        <begin position="49"/>
        <end position="74"/>
    </location>
</feature>
<evidence type="ECO:0000313" key="5">
    <source>
        <dbReference type="Proteomes" id="UP000321192"/>
    </source>
</evidence>
<evidence type="ECO:0000256" key="1">
    <source>
        <dbReference type="SAM" id="Phobius"/>
    </source>
</evidence>
<accession>A0A5C7SY01</accession>
<keyword evidence="4" id="KW-1185">Reference proteome</keyword>
<evidence type="ECO:0000313" key="3">
    <source>
        <dbReference type="EMBL" id="TXH88440.1"/>
    </source>
</evidence>
<feature type="transmembrane region" description="Helical" evidence="1">
    <location>
        <begin position="254"/>
        <end position="275"/>
    </location>
</feature>
<dbReference type="EMBL" id="SSFD01000071">
    <property type="protein sequence ID" value="TXH88440.1"/>
    <property type="molecule type" value="Genomic_DNA"/>
</dbReference>
<feature type="transmembrane region" description="Helical" evidence="1">
    <location>
        <begin position="287"/>
        <end position="308"/>
    </location>
</feature>
<keyword evidence="1" id="KW-1133">Transmembrane helix</keyword>
<dbReference type="Proteomes" id="UP000002186">
    <property type="component" value="Chromosome"/>
</dbReference>
<reference evidence="2 4" key="2">
    <citation type="journal article" date="2012" name="Stand. Genomic Sci.">
        <title>Complete genome sequence of Thauera aminoaromatica strain MZ1T.</title>
        <authorList>
            <person name="Jiang K."/>
            <person name="Sanseverino J."/>
            <person name="Chauhan A."/>
            <person name="Lucas S."/>
            <person name="Copeland A."/>
            <person name="Lapidus A."/>
            <person name="Del Rio T.G."/>
            <person name="Dalin E."/>
            <person name="Tice H."/>
            <person name="Bruce D."/>
            <person name="Goodwin L."/>
            <person name="Pitluck S."/>
            <person name="Sims D."/>
            <person name="Brettin T."/>
            <person name="Detter J.C."/>
            <person name="Han C."/>
            <person name="Chang Y.J."/>
            <person name="Larimer F."/>
            <person name="Land M."/>
            <person name="Hauser L."/>
            <person name="Kyrpides N.C."/>
            <person name="Mikhailova N."/>
            <person name="Moser S."/>
            <person name="Jegier P."/>
            <person name="Close D."/>
            <person name="Debruyn J.M."/>
            <person name="Wang Y."/>
            <person name="Layton A.C."/>
            <person name="Allen M.S."/>
            <person name="Sayler G.S."/>
        </authorList>
    </citation>
    <scope>NUCLEOTIDE SEQUENCE [LARGE SCALE GENOMIC DNA]</scope>
    <source>
        <strain evidence="2 4">MZ1T</strain>
    </source>
</reference>
<sequence>MMGPGLSYDDTPPFSAPIRFFLTAPLFGVAAGLTLIFGGEILVSRWTPGALAITHLFAAGFMLQVMLGALLQVMPVVAGASMPAPLRIAGITHLAMALGAAGLAFGLGAGAPGVLLGGAVLLVGGLFVFLSAAALGLSRGARTGNNTRTPRDLRMAFAGLVVTAVLGFSLVLVLTRGVALPVPLPTVVNLHAGWGWMGWAAVLLAAASWVVVPMFQITAAYPQRFTTLWAPAVTATLVLWTLAEYLAIDAARFIAILALGLLGAGYAGTTLYLQAHSRRSKPDTPFLAFREAMYSALAGVLVLAISLWSDADCWPILAGVLILHGGFGGTITAMLYKIVPFLAWLHLTQAGLKAPNMKKLLPDTPIRRQLRVRTTSLATLCVAVFVPVLAPLAGVVLAVEFGWLFANLLRVVRARRDAAKNAGPRPGSHASA</sequence>
<feature type="transmembrane region" description="Helical" evidence="1">
    <location>
        <begin position="86"/>
        <end position="108"/>
    </location>
</feature>
<protein>
    <submittedName>
        <fullName evidence="2">Uncharacterized protein</fullName>
    </submittedName>
</protein>
<dbReference type="eggNOG" id="ENOG502ZESX">
    <property type="taxonomic scope" value="Bacteria"/>
</dbReference>
<name>C4ZMC6_THASP</name>
<feature type="transmembrane region" description="Helical" evidence="1">
    <location>
        <begin position="155"/>
        <end position="174"/>
    </location>
</feature>
<feature type="transmembrane region" description="Helical" evidence="1">
    <location>
        <begin position="20"/>
        <end position="43"/>
    </location>
</feature>
<organism evidence="2 4">
    <name type="scientific">Thauera aminoaromatica</name>
    <dbReference type="NCBI Taxonomy" id="164330"/>
    <lineage>
        <taxon>Bacteria</taxon>
        <taxon>Pseudomonadati</taxon>
        <taxon>Pseudomonadota</taxon>
        <taxon>Betaproteobacteria</taxon>
        <taxon>Rhodocyclales</taxon>
        <taxon>Zoogloeaceae</taxon>
        <taxon>Thauera</taxon>
    </lineage>
</organism>
<proteinExistence type="predicted"/>
<reference evidence="4" key="1">
    <citation type="submission" date="2009-05" db="EMBL/GenBank/DDBJ databases">
        <title>Complete sequence of chromosome of Thauera sp. MZ1T.</title>
        <authorList>
            <consortium name="US DOE Joint Genome Institute"/>
            <person name="Lucas S."/>
            <person name="Copeland A."/>
            <person name="Lapidus A."/>
            <person name="Glavina del Rio T."/>
            <person name="Dalin E."/>
            <person name="Tice H."/>
            <person name="Bruce D."/>
            <person name="Goodwin L."/>
            <person name="Pitluck S."/>
            <person name="Sims D."/>
            <person name="Brettin T."/>
            <person name="Detter J.C."/>
            <person name="Han C."/>
            <person name="Larimer F."/>
            <person name="Land M."/>
            <person name="Hauser L."/>
            <person name="Kyrpides N."/>
            <person name="Mikhailova N."/>
            <person name="Sayler G.S."/>
        </authorList>
    </citation>
    <scope>NUCLEOTIDE SEQUENCE [LARGE SCALE GENOMIC DNA]</scope>
    <source>
        <strain evidence="4">MZ1T</strain>
    </source>
</reference>
<dbReference type="AlphaFoldDB" id="C4ZMC6"/>
<dbReference type="HOGENOM" id="CLU_034656_1_0_4"/>
<feature type="transmembrane region" description="Helical" evidence="1">
    <location>
        <begin position="194"/>
        <end position="215"/>
    </location>
</feature>
<feature type="transmembrane region" description="Helical" evidence="1">
    <location>
        <begin position="314"/>
        <end position="336"/>
    </location>
</feature>
<dbReference type="STRING" id="85643.Tmz1t_1889"/>
<dbReference type="KEGG" id="tmz:Tmz1t_1889"/>
<gene>
    <name evidence="2" type="ordered locus">Tmz1t_1889</name>
    <name evidence="3" type="ORF">E6Q80_05300</name>
</gene>
<dbReference type="Proteomes" id="UP000321192">
    <property type="component" value="Unassembled WGS sequence"/>
</dbReference>
<keyword evidence="1" id="KW-0812">Transmembrane</keyword>
<reference evidence="3 5" key="3">
    <citation type="submission" date="2018-09" db="EMBL/GenBank/DDBJ databases">
        <title>Metagenome Assembled Genomes from an Advanced Water Purification Facility.</title>
        <authorList>
            <person name="Stamps B.W."/>
            <person name="Spear J.R."/>
        </authorList>
    </citation>
    <scope>NUCLEOTIDE SEQUENCE [LARGE SCALE GENOMIC DNA]</scope>
    <source>
        <strain evidence="3">Bin_27_1</strain>
    </source>
</reference>
<dbReference type="OrthoDB" id="5295665at2"/>
<accession>C4ZMC6</accession>
<dbReference type="RefSeq" id="WP_004311663.1">
    <property type="nucleotide sequence ID" value="NC_011662.2"/>
</dbReference>
<feature type="transmembrane region" description="Helical" evidence="1">
    <location>
        <begin position="377"/>
        <end position="406"/>
    </location>
</feature>
<feature type="transmembrane region" description="Helical" evidence="1">
    <location>
        <begin position="227"/>
        <end position="248"/>
    </location>
</feature>
<feature type="transmembrane region" description="Helical" evidence="1">
    <location>
        <begin position="114"/>
        <end position="135"/>
    </location>
</feature>
<keyword evidence="1" id="KW-0472">Membrane</keyword>
<evidence type="ECO:0000313" key="2">
    <source>
        <dbReference type="EMBL" id="ACK54640.1"/>
    </source>
</evidence>
<dbReference type="EMBL" id="CP001281">
    <property type="protein sequence ID" value="ACK54640.1"/>
    <property type="molecule type" value="Genomic_DNA"/>
</dbReference>